<reference evidence="2 3" key="1">
    <citation type="submission" date="2015-09" db="EMBL/GenBank/DDBJ databases">
        <title>Atta colombica WGS genome.</title>
        <authorList>
            <person name="Nygaard S."/>
            <person name="Hu H."/>
            <person name="Boomsma J."/>
            <person name="Zhang G."/>
        </authorList>
    </citation>
    <scope>NUCLEOTIDE SEQUENCE [LARGE SCALE GENOMIC DNA]</scope>
    <source>
        <strain evidence="2">Treedump-2</strain>
        <tissue evidence="2">Whole body</tissue>
    </source>
</reference>
<gene>
    <name evidence="2" type="ORF">ALC53_01121</name>
</gene>
<evidence type="ECO:0000256" key="1">
    <source>
        <dbReference type="SAM" id="MobiDB-lite"/>
    </source>
</evidence>
<proteinExistence type="predicted"/>
<feature type="region of interest" description="Disordered" evidence="1">
    <location>
        <begin position="1"/>
        <end position="39"/>
    </location>
</feature>
<dbReference type="EMBL" id="KQ976402">
    <property type="protein sequence ID" value="KYM92282.1"/>
    <property type="molecule type" value="Genomic_DNA"/>
</dbReference>
<evidence type="ECO:0000313" key="2">
    <source>
        <dbReference type="EMBL" id="KYM92282.1"/>
    </source>
</evidence>
<protein>
    <submittedName>
        <fullName evidence="2">Uncharacterized protein</fullName>
    </submittedName>
</protein>
<organism evidence="2 3">
    <name type="scientific">Atta colombica</name>
    <dbReference type="NCBI Taxonomy" id="520822"/>
    <lineage>
        <taxon>Eukaryota</taxon>
        <taxon>Metazoa</taxon>
        <taxon>Ecdysozoa</taxon>
        <taxon>Arthropoda</taxon>
        <taxon>Hexapoda</taxon>
        <taxon>Insecta</taxon>
        <taxon>Pterygota</taxon>
        <taxon>Neoptera</taxon>
        <taxon>Endopterygota</taxon>
        <taxon>Hymenoptera</taxon>
        <taxon>Apocrita</taxon>
        <taxon>Aculeata</taxon>
        <taxon>Formicoidea</taxon>
        <taxon>Formicidae</taxon>
        <taxon>Myrmicinae</taxon>
        <taxon>Atta</taxon>
    </lineage>
</organism>
<dbReference type="AlphaFoldDB" id="A0A151I617"/>
<accession>A0A151I617</accession>
<feature type="compositionally biased region" description="Basic and acidic residues" evidence="1">
    <location>
        <begin position="15"/>
        <end position="39"/>
    </location>
</feature>
<evidence type="ECO:0000313" key="3">
    <source>
        <dbReference type="Proteomes" id="UP000078540"/>
    </source>
</evidence>
<sequence>MAHQEEGGEGAGKGKMVDSKQRKLTTEGRGTAGEKEITFRLNEETEEKIERGGRRHSRKEVKLMIEERIAFMENIREEIIIENQKVKERFWEERFRGIEEKIIESENKVKEWIEKT</sequence>
<dbReference type="Proteomes" id="UP000078540">
    <property type="component" value="Unassembled WGS sequence"/>
</dbReference>
<name>A0A151I617_9HYME</name>
<keyword evidence="3" id="KW-1185">Reference proteome</keyword>